<proteinExistence type="predicted"/>
<evidence type="ECO:0000313" key="1">
    <source>
        <dbReference type="EMBL" id="GBG22505.1"/>
    </source>
</evidence>
<dbReference type="InterPro" id="IPR011335">
    <property type="entry name" value="Restrct_endonuc-II-like"/>
</dbReference>
<sequence>MSARDRFHELVRTALEKQGWVITHDPYHIDLGFVDFYIDLGAELLLAATKDEEKIAVEIKTFLAPSTISEFHTAIGQFINYRIALEDDDPDRRLYLAVPLDVYKRFFRYPFIQTVIVRNKIPLLVYDTEKQEIAEWIS</sequence>
<reference evidence="1 2" key="1">
    <citation type="submission" date="2017-06" db="EMBL/GenBank/DDBJ databases">
        <title>Genome sequencing of cyanobaciteial culture collection at National Institute for Environmental Studies (NIES).</title>
        <authorList>
            <person name="Hirose Y."/>
            <person name="Shimura Y."/>
            <person name="Fujisawa T."/>
            <person name="Nakamura Y."/>
            <person name="Kawachi M."/>
        </authorList>
    </citation>
    <scope>NUCLEOTIDE SEQUENCE [LARGE SCALE GENOMIC DNA]</scope>
    <source>
        <strain evidence="1 2">NIES-4072</strain>
    </source>
</reference>
<dbReference type="OrthoDB" id="456752at2"/>
<dbReference type="AlphaFoldDB" id="A0A2R5FW45"/>
<dbReference type="RefSeq" id="WP_109012228.1">
    <property type="nucleotide sequence ID" value="NZ_BDUD01000001.1"/>
</dbReference>
<protein>
    <submittedName>
        <fullName evidence="1">FdxN element excision controlling factor protein XisH</fullName>
    </submittedName>
</protein>
<name>A0A2R5FW45_NOSCO</name>
<dbReference type="Pfam" id="PF08814">
    <property type="entry name" value="XisH"/>
    <property type="match status" value="1"/>
</dbReference>
<dbReference type="GO" id="GO:0003676">
    <property type="term" value="F:nucleic acid binding"/>
    <property type="evidence" value="ECO:0007669"/>
    <property type="project" value="InterPro"/>
</dbReference>
<dbReference type="Proteomes" id="UP000245124">
    <property type="component" value="Unassembled WGS sequence"/>
</dbReference>
<dbReference type="CDD" id="cd22366">
    <property type="entry name" value="XisH-like"/>
    <property type="match status" value="1"/>
</dbReference>
<dbReference type="InterPro" id="IPR014919">
    <property type="entry name" value="XisH"/>
</dbReference>
<dbReference type="EMBL" id="BDUD01000001">
    <property type="protein sequence ID" value="GBG22505.1"/>
    <property type="molecule type" value="Genomic_DNA"/>
</dbReference>
<keyword evidence="2" id="KW-1185">Reference proteome</keyword>
<dbReference type="SUPFAM" id="SSF52980">
    <property type="entry name" value="Restriction endonuclease-like"/>
    <property type="match status" value="1"/>
</dbReference>
<organism evidence="1 2">
    <name type="scientific">Nostoc commune NIES-4072</name>
    <dbReference type="NCBI Taxonomy" id="2005467"/>
    <lineage>
        <taxon>Bacteria</taxon>
        <taxon>Bacillati</taxon>
        <taxon>Cyanobacteriota</taxon>
        <taxon>Cyanophyceae</taxon>
        <taxon>Nostocales</taxon>
        <taxon>Nostocaceae</taxon>
        <taxon>Nostoc</taxon>
    </lineage>
</organism>
<evidence type="ECO:0000313" key="2">
    <source>
        <dbReference type="Proteomes" id="UP000245124"/>
    </source>
</evidence>
<dbReference type="InterPro" id="IPR011856">
    <property type="entry name" value="tRNA_endonuc-like_dom_sf"/>
</dbReference>
<gene>
    <name evidence="1" type="primary">xisH_4</name>
    <name evidence="1" type="ORF">NIES4072_62160</name>
</gene>
<dbReference type="Gene3D" id="3.40.1350.10">
    <property type="match status" value="1"/>
</dbReference>
<accession>A0A2R5FW45</accession>
<comment type="caution">
    <text evidence="1">The sequence shown here is derived from an EMBL/GenBank/DDBJ whole genome shotgun (WGS) entry which is preliminary data.</text>
</comment>